<reference evidence="4" key="1">
    <citation type="submission" date="2022-11" db="EMBL/GenBank/DDBJ databases">
        <authorList>
            <person name="Kikuchi T."/>
        </authorList>
    </citation>
    <scope>NUCLEOTIDE SEQUENCE</scope>
    <source>
        <strain evidence="4">PS1010</strain>
    </source>
</reference>
<accession>A0A9P1MUK3</accession>
<keyword evidence="1" id="KW-0472">Membrane</keyword>
<sequence length="422" mass="48059">MISNIFLILALIRSTVEQSSIEGILKESLRSNRVQACDGERITLSCPRNTHIIVQNGFYGRVVPESQLCPAQVPKRSTKNEKLNKYLGATTCDVIQAHTKIREICDKRRKCTMVVDTHTFEDDPCPSTSKYLQMTYACMPVAFEDETICGKNIEMRLECREGKRMAVFSAVLKSSQQCQVENQTKNDCSSDVLPQLLQHCHAQEGCTIKTEMFESSCKESNDLQVVYVCVNEEIFSEEAIKGELPILEVFLKEFNANKDKGSQQISKIWHGEPEHPEIPDEMPVHQINNDASYVTHDEYGLHKPETNPLPEVERIEPNLVGLTSEFMVFVRFLRANDQKILACSVLSICITLIMILTFCVVKKTIFSESKKEDKNAMKKQSLETRLLVSSRYGDHIMPEVNIYDFDDDPILRSTTTSTFRHL</sequence>
<feature type="chain" id="PRO_5040331900" description="SUEL-type lectin domain-containing protein" evidence="2">
    <location>
        <begin position="19"/>
        <end position="422"/>
    </location>
</feature>
<evidence type="ECO:0000313" key="5">
    <source>
        <dbReference type="Proteomes" id="UP001152747"/>
    </source>
</evidence>
<dbReference type="Gene3D" id="2.60.120.740">
    <property type="match status" value="2"/>
</dbReference>
<feature type="signal peptide" evidence="2">
    <location>
        <begin position="1"/>
        <end position="18"/>
    </location>
</feature>
<dbReference type="Proteomes" id="UP001152747">
    <property type="component" value="Unassembled WGS sequence"/>
</dbReference>
<protein>
    <recommendedName>
        <fullName evidence="3">SUEL-type lectin domain-containing protein</fullName>
    </recommendedName>
</protein>
<dbReference type="InterPro" id="IPR000922">
    <property type="entry name" value="Lectin_gal-bd_dom"/>
</dbReference>
<dbReference type="EMBL" id="CANHGI010000001">
    <property type="protein sequence ID" value="CAI5437482.1"/>
    <property type="molecule type" value="Genomic_DNA"/>
</dbReference>
<keyword evidence="1" id="KW-1133">Transmembrane helix</keyword>
<organism evidence="4 5">
    <name type="scientific">Caenorhabditis angaria</name>
    <dbReference type="NCBI Taxonomy" id="860376"/>
    <lineage>
        <taxon>Eukaryota</taxon>
        <taxon>Metazoa</taxon>
        <taxon>Ecdysozoa</taxon>
        <taxon>Nematoda</taxon>
        <taxon>Chromadorea</taxon>
        <taxon>Rhabditida</taxon>
        <taxon>Rhabditina</taxon>
        <taxon>Rhabditomorpha</taxon>
        <taxon>Rhabditoidea</taxon>
        <taxon>Rhabditidae</taxon>
        <taxon>Peloderinae</taxon>
        <taxon>Caenorhabditis</taxon>
    </lineage>
</organism>
<evidence type="ECO:0000256" key="2">
    <source>
        <dbReference type="SAM" id="SignalP"/>
    </source>
</evidence>
<dbReference type="OrthoDB" id="5970528at2759"/>
<dbReference type="AlphaFoldDB" id="A0A9P1MUK3"/>
<dbReference type="PANTHER" id="PTHR46780">
    <property type="entry name" value="PROTEIN EVA-1"/>
    <property type="match status" value="1"/>
</dbReference>
<keyword evidence="5" id="KW-1185">Reference proteome</keyword>
<gene>
    <name evidence="4" type="ORF">CAMP_LOCUS119</name>
</gene>
<evidence type="ECO:0000256" key="1">
    <source>
        <dbReference type="SAM" id="Phobius"/>
    </source>
</evidence>
<keyword evidence="1" id="KW-0812">Transmembrane</keyword>
<comment type="caution">
    <text evidence="4">The sequence shown here is derived from an EMBL/GenBank/DDBJ whole genome shotgun (WGS) entry which is preliminary data.</text>
</comment>
<feature type="domain" description="SUEL-type lectin" evidence="3">
    <location>
        <begin position="36"/>
        <end position="139"/>
    </location>
</feature>
<proteinExistence type="predicted"/>
<name>A0A9P1MUK3_9PELO</name>
<dbReference type="Pfam" id="PF02140">
    <property type="entry name" value="SUEL_Lectin"/>
    <property type="match status" value="1"/>
</dbReference>
<dbReference type="PROSITE" id="PS50228">
    <property type="entry name" value="SUEL_LECTIN"/>
    <property type="match status" value="1"/>
</dbReference>
<evidence type="ECO:0000313" key="4">
    <source>
        <dbReference type="EMBL" id="CAI5437482.1"/>
    </source>
</evidence>
<feature type="transmembrane region" description="Helical" evidence="1">
    <location>
        <begin position="339"/>
        <end position="361"/>
    </location>
</feature>
<dbReference type="CDD" id="cd22828">
    <property type="entry name" value="Gal_Rha_Lectin_EVA1_EVA1C_rpt1"/>
    <property type="match status" value="1"/>
</dbReference>
<keyword evidence="2" id="KW-0732">Signal</keyword>
<evidence type="ECO:0000259" key="3">
    <source>
        <dbReference type="PROSITE" id="PS50228"/>
    </source>
</evidence>
<dbReference type="InterPro" id="IPR043159">
    <property type="entry name" value="Lectin_gal-bd_sf"/>
</dbReference>
<dbReference type="GO" id="GO:0030246">
    <property type="term" value="F:carbohydrate binding"/>
    <property type="evidence" value="ECO:0007669"/>
    <property type="project" value="InterPro"/>
</dbReference>